<dbReference type="CDD" id="cd00590">
    <property type="entry name" value="RRM_SF"/>
    <property type="match status" value="2"/>
</dbReference>
<dbReference type="STRING" id="1380566.A0A179F858"/>
<organism evidence="5 6">
    <name type="scientific">Pochonia chlamydosporia 170</name>
    <dbReference type="NCBI Taxonomy" id="1380566"/>
    <lineage>
        <taxon>Eukaryota</taxon>
        <taxon>Fungi</taxon>
        <taxon>Dikarya</taxon>
        <taxon>Ascomycota</taxon>
        <taxon>Pezizomycotina</taxon>
        <taxon>Sordariomycetes</taxon>
        <taxon>Hypocreomycetidae</taxon>
        <taxon>Hypocreales</taxon>
        <taxon>Clavicipitaceae</taxon>
        <taxon>Pochonia</taxon>
    </lineage>
</organism>
<keyword evidence="6" id="KW-1185">Reference proteome</keyword>
<reference evidence="5 6" key="1">
    <citation type="journal article" date="2016" name="PLoS Pathog.">
        <title>Biosynthesis of antibiotic leucinostatins in bio-control fungus Purpureocillium lilacinum and their inhibition on phytophthora revealed by genome mining.</title>
        <authorList>
            <person name="Wang G."/>
            <person name="Liu Z."/>
            <person name="Lin R."/>
            <person name="Li E."/>
            <person name="Mao Z."/>
            <person name="Ling J."/>
            <person name="Yang Y."/>
            <person name="Yin W.B."/>
            <person name="Xie B."/>
        </authorList>
    </citation>
    <scope>NUCLEOTIDE SEQUENCE [LARGE SCALE GENOMIC DNA]</scope>
    <source>
        <strain evidence="5">170</strain>
    </source>
</reference>
<feature type="compositionally biased region" description="Basic and acidic residues" evidence="3">
    <location>
        <begin position="328"/>
        <end position="360"/>
    </location>
</feature>
<dbReference type="InterPro" id="IPR035979">
    <property type="entry name" value="RBD_domain_sf"/>
</dbReference>
<dbReference type="KEGG" id="pchm:VFPPC_09348"/>
<dbReference type="Proteomes" id="UP000078397">
    <property type="component" value="Unassembled WGS sequence"/>
</dbReference>
<evidence type="ECO:0000256" key="3">
    <source>
        <dbReference type="SAM" id="MobiDB-lite"/>
    </source>
</evidence>
<dbReference type="OrthoDB" id="272703at2759"/>
<sequence>MLYFSYNTVRWADLEEKDWLELEDSYLELFVNAQGKKVWMDGAMASTNEDFEWEVYYSRRVIYWVLTLRWNLRFEAQKWCKGRAHYCPKRKGKFVCNLPYTARPNDIEEALAANGFSRLEKIHISIDPVSGRNPGYCFVEFPDRNTADDALASLSATIGGRPIKVGQCDPKKQRDRGWNRDGGERESFQRWGDWATKSGEDNVASGRFNKDVKDGPYSALSHFQDMAQSQEGRRLYVGGLGKMIDQAQHNETLTEIFSDFSPIAIGKRITPHQSTRSMQGNHHYCFVDFETREEANAAMRALNGKFITEGSMEGKLKVALAGGMPDKLISRTDGRQGDRRRFDRDGPRQYESRSGNREQGSRSTASTDWRRRDDN</sequence>
<keyword evidence="1 2" id="KW-0694">RNA-binding</keyword>
<evidence type="ECO:0000256" key="2">
    <source>
        <dbReference type="PROSITE-ProRule" id="PRU00176"/>
    </source>
</evidence>
<dbReference type="GO" id="GO:0003723">
    <property type="term" value="F:RNA binding"/>
    <property type="evidence" value="ECO:0007669"/>
    <property type="project" value="UniProtKB-UniRule"/>
</dbReference>
<feature type="domain" description="RRM" evidence="4">
    <location>
        <begin position="233"/>
        <end position="323"/>
    </location>
</feature>
<evidence type="ECO:0000313" key="6">
    <source>
        <dbReference type="Proteomes" id="UP000078397"/>
    </source>
</evidence>
<dbReference type="Gene3D" id="3.30.70.330">
    <property type="match status" value="2"/>
</dbReference>
<evidence type="ECO:0000256" key="1">
    <source>
        <dbReference type="ARBA" id="ARBA00022884"/>
    </source>
</evidence>
<feature type="domain" description="RRM" evidence="4">
    <location>
        <begin position="91"/>
        <end position="170"/>
    </location>
</feature>
<name>A0A179F858_METCM</name>
<accession>A0A179F858</accession>
<dbReference type="InterPro" id="IPR000504">
    <property type="entry name" value="RRM_dom"/>
</dbReference>
<dbReference type="RefSeq" id="XP_022284139.1">
    <property type="nucleotide sequence ID" value="XM_022428653.1"/>
</dbReference>
<dbReference type="InterPro" id="IPR012677">
    <property type="entry name" value="Nucleotide-bd_a/b_plait_sf"/>
</dbReference>
<comment type="caution">
    <text evidence="5">The sequence shown here is derived from an EMBL/GenBank/DDBJ whole genome shotgun (WGS) entry which is preliminary data.</text>
</comment>
<proteinExistence type="predicted"/>
<evidence type="ECO:0000259" key="4">
    <source>
        <dbReference type="PROSITE" id="PS50102"/>
    </source>
</evidence>
<gene>
    <name evidence="5" type="ORF">VFPPC_09348</name>
</gene>
<dbReference type="EMBL" id="LSBJ02000007">
    <property type="protein sequence ID" value="OAQ61520.2"/>
    <property type="molecule type" value="Genomic_DNA"/>
</dbReference>
<evidence type="ECO:0000313" key="5">
    <source>
        <dbReference type="EMBL" id="OAQ61520.2"/>
    </source>
</evidence>
<dbReference type="AlphaFoldDB" id="A0A179F858"/>
<dbReference type="PROSITE" id="PS50102">
    <property type="entry name" value="RRM"/>
    <property type="match status" value="2"/>
</dbReference>
<dbReference type="SMART" id="SM00360">
    <property type="entry name" value="RRM"/>
    <property type="match status" value="2"/>
</dbReference>
<dbReference type="Pfam" id="PF00076">
    <property type="entry name" value="RRM_1"/>
    <property type="match status" value="2"/>
</dbReference>
<dbReference type="PANTHER" id="PTHR21245">
    <property type="entry name" value="HETEROGENEOUS NUCLEAR RIBONUCLEOPROTEIN"/>
    <property type="match status" value="1"/>
</dbReference>
<dbReference type="SUPFAM" id="SSF54928">
    <property type="entry name" value="RNA-binding domain, RBD"/>
    <property type="match status" value="1"/>
</dbReference>
<feature type="region of interest" description="Disordered" evidence="3">
    <location>
        <begin position="326"/>
        <end position="375"/>
    </location>
</feature>
<dbReference type="GeneID" id="28851895"/>
<protein>
    <submittedName>
        <fullName evidence="5">RNA recognition motif domain-containing protein</fullName>
    </submittedName>
</protein>